<dbReference type="AlphaFoldDB" id="A0A2I2GAD9"/>
<reference evidence="1 2" key="1">
    <citation type="submission" date="2016-12" db="EMBL/GenBank/DDBJ databases">
        <title>The genomes of Aspergillus section Nigri reveals drivers in fungal speciation.</title>
        <authorList>
            <consortium name="DOE Joint Genome Institute"/>
            <person name="Vesth T.C."/>
            <person name="Nybo J."/>
            <person name="Theobald S."/>
            <person name="Brandl J."/>
            <person name="Frisvad J.C."/>
            <person name="Nielsen K.F."/>
            <person name="Lyhne E.K."/>
            <person name="Kogle M.E."/>
            <person name="Kuo A."/>
            <person name="Riley R."/>
            <person name="Clum A."/>
            <person name="Nolan M."/>
            <person name="Lipzen A."/>
            <person name="Salamov A."/>
            <person name="Henrissat B."/>
            <person name="Wiebenga A."/>
            <person name="De Vries R.P."/>
            <person name="Grigoriev I.V."/>
            <person name="Mortensen U.H."/>
            <person name="Andersen M.R."/>
            <person name="Baker S.E."/>
        </authorList>
    </citation>
    <scope>NUCLEOTIDE SEQUENCE [LARGE SCALE GENOMIC DNA]</scope>
    <source>
        <strain evidence="1 2">IBT 23096</strain>
    </source>
</reference>
<organism evidence="1 2">
    <name type="scientific">Aspergillus steynii IBT 23096</name>
    <dbReference type="NCBI Taxonomy" id="1392250"/>
    <lineage>
        <taxon>Eukaryota</taxon>
        <taxon>Fungi</taxon>
        <taxon>Dikarya</taxon>
        <taxon>Ascomycota</taxon>
        <taxon>Pezizomycotina</taxon>
        <taxon>Eurotiomycetes</taxon>
        <taxon>Eurotiomycetidae</taxon>
        <taxon>Eurotiales</taxon>
        <taxon>Aspergillaceae</taxon>
        <taxon>Aspergillus</taxon>
        <taxon>Aspergillus subgen. Circumdati</taxon>
    </lineage>
</organism>
<keyword evidence="2" id="KW-1185">Reference proteome</keyword>
<dbReference type="GeneID" id="36562470"/>
<evidence type="ECO:0000313" key="2">
    <source>
        <dbReference type="Proteomes" id="UP000234275"/>
    </source>
</evidence>
<accession>A0A2I2GAD9</accession>
<gene>
    <name evidence="1" type="ORF">P170DRAFT_510281</name>
</gene>
<dbReference type="VEuPathDB" id="FungiDB:P170DRAFT_510281"/>
<proteinExistence type="predicted"/>
<protein>
    <submittedName>
        <fullName evidence="1">Uncharacterized protein</fullName>
    </submittedName>
</protein>
<name>A0A2I2GAD9_9EURO</name>
<dbReference type="EMBL" id="MSFO01000004">
    <property type="protein sequence ID" value="PLB49839.1"/>
    <property type="molecule type" value="Genomic_DNA"/>
</dbReference>
<sequence>MAERFQFPTFRGVASTAAEWLEDAGVPAVLFWNGMKTAYTGEQAPSSPPEIQFVVPDHLLDMAADALVRAGFKLCTRVNTCRLAAPQGQGPLPDEHFHNPSDPREMLILLEQSNFLWAVPEFPLGPVKFDDPCFMNSDDSRLEASQRHLYANDDFPYRILTPGCLLESLLHLAARDRGASWTYQRCWIRELDWILFKYVKGGKPIRECQVTPLVWPFVCRFLQIEERKNFTKEVDRVLESLRQELYDKDAVAPLPGVVGSVLLGG</sequence>
<evidence type="ECO:0000313" key="1">
    <source>
        <dbReference type="EMBL" id="PLB49839.1"/>
    </source>
</evidence>
<dbReference type="Proteomes" id="UP000234275">
    <property type="component" value="Unassembled WGS sequence"/>
</dbReference>
<comment type="caution">
    <text evidence="1">The sequence shown here is derived from an EMBL/GenBank/DDBJ whole genome shotgun (WGS) entry which is preliminary data.</text>
</comment>
<dbReference type="RefSeq" id="XP_024705141.1">
    <property type="nucleotide sequence ID" value="XM_024854764.1"/>
</dbReference>
<dbReference type="OrthoDB" id="4499271at2759"/>